<evidence type="ECO:0000313" key="1">
    <source>
        <dbReference type="EMBL" id="RCV23913.1"/>
    </source>
</evidence>
<protein>
    <submittedName>
        <fullName evidence="1">Uncharacterized protein</fullName>
    </submittedName>
</protein>
<sequence>MLLASGKHLQNDTYPSHTNAFTAEAWQIQEISRTDDQASASPTVPRVYLAESSVIFSCNVCACSIFSSRNITSSRALIKFRALIILDLKKTIRHVILSMASL</sequence>
<dbReference type="EMBL" id="CM003532">
    <property type="protein sequence ID" value="RCV23913.1"/>
    <property type="molecule type" value="Genomic_DNA"/>
</dbReference>
<organism evidence="1">
    <name type="scientific">Setaria italica</name>
    <name type="common">Foxtail millet</name>
    <name type="synonym">Panicum italicum</name>
    <dbReference type="NCBI Taxonomy" id="4555"/>
    <lineage>
        <taxon>Eukaryota</taxon>
        <taxon>Viridiplantae</taxon>
        <taxon>Streptophyta</taxon>
        <taxon>Embryophyta</taxon>
        <taxon>Tracheophyta</taxon>
        <taxon>Spermatophyta</taxon>
        <taxon>Magnoliopsida</taxon>
        <taxon>Liliopsida</taxon>
        <taxon>Poales</taxon>
        <taxon>Poaceae</taxon>
        <taxon>PACMAD clade</taxon>
        <taxon>Panicoideae</taxon>
        <taxon>Panicodae</taxon>
        <taxon>Paniceae</taxon>
        <taxon>Cenchrinae</taxon>
        <taxon>Setaria</taxon>
    </lineage>
</organism>
<proteinExistence type="predicted"/>
<reference evidence="1" key="1">
    <citation type="journal article" date="2012" name="Nat. Biotechnol.">
        <title>Reference genome sequence of the model plant Setaria.</title>
        <authorList>
            <person name="Bennetzen J.L."/>
            <person name="Schmutz J."/>
            <person name="Wang H."/>
            <person name="Percifield R."/>
            <person name="Hawkins J."/>
            <person name="Pontaroli A.C."/>
            <person name="Estep M."/>
            <person name="Feng L."/>
            <person name="Vaughn J.N."/>
            <person name="Grimwood J."/>
            <person name="Jenkins J."/>
            <person name="Barry K."/>
            <person name="Lindquist E."/>
            <person name="Hellsten U."/>
            <person name="Deshpande S."/>
            <person name="Wang X."/>
            <person name="Wu X."/>
            <person name="Mitros T."/>
            <person name="Triplett J."/>
            <person name="Yang X."/>
            <person name="Ye C.Y."/>
            <person name="Mauro-Herrera M."/>
            <person name="Wang L."/>
            <person name="Li P."/>
            <person name="Sharma M."/>
            <person name="Sharma R."/>
            <person name="Ronald P.C."/>
            <person name="Panaud O."/>
            <person name="Kellogg E.A."/>
            <person name="Brutnell T.P."/>
            <person name="Doust A.N."/>
            <person name="Tuskan G.A."/>
            <person name="Rokhsar D."/>
            <person name="Devos K.M."/>
        </authorList>
    </citation>
    <scope>NUCLEOTIDE SEQUENCE [LARGE SCALE GENOMIC DNA]</scope>
    <source>
        <strain evidence="1">Yugu1</strain>
    </source>
</reference>
<reference evidence="1" key="2">
    <citation type="submission" date="2015-07" db="EMBL/GenBank/DDBJ databases">
        <authorList>
            <person name="Noorani M."/>
        </authorList>
    </citation>
    <scope>NUCLEOTIDE SEQUENCE</scope>
    <source>
        <strain evidence="1">Yugu1</strain>
    </source>
</reference>
<dbReference type="AlphaFoldDB" id="A0A368R1B0"/>
<gene>
    <name evidence="1" type="ORF">SETIT_5G043100v2</name>
</gene>
<name>A0A368R1B0_SETIT</name>
<accession>A0A368R1B0</accession>